<dbReference type="EC" id="2.7.1.2" evidence="7"/>
<evidence type="ECO:0000313" key="10">
    <source>
        <dbReference type="Proteomes" id="UP000242432"/>
    </source>
</evidence>
<evidence type="ECO:0000256" key="1">
    <source>
        <dbReference type="ARBA" id="ARBA00022490"/>
    </source>
</evidence>
<dbReference type="STRING" id="83771.SAMN02910357_01942"/>
<dbReference type="AlphaFoldDB" id="A0A1T4VLV0"/>
<dbReference type="GO" id="GO:0005536">
    <property type="term" value="F:D-glucose binding"/>
    <property type="evidence" value="ECO:0007669"/>
    <property type="project" value="InterPro"/>
</dbReference>
<evidence type="ECO:0000256" key="6">
    <source>
        <dbReference type="ARBA" id="ARBA00023152"/>
    </source>
</evidence>
<keyword evidence="10" id="KW-1185">Reference proteome</keyword>
<gene>
    <name evidence="7" type="primary">glk</name>
    <name evidence="9" type="ORF">SAMN02745213_01665</name>
</gene>
<dbReference type="Pfam" id="PF02685">
    <property type="entry name" value="Glucokinase"/>
    <property type="match status" value="1"/>
</dbReference>
<proteinExistence type="inferred from homology"/>
<reference evidence="10" key="1">
    <citation type="submission" date="2017-02" db="EMBL/GenBank/DDBJ databases">
        <authorList>
            <person name="Varghese N."/>
            <person name="Submissions S."/>
        </authorList>
    </citation>
    <scope>NUCLEOTIDE SEQUENCE [LARGE SCALE GENOMIC DNA]</scope>
    <source>
        <strain evidence="10">DSM 3072</strain>
    </source>
</reference>
<evidence type="ECO:0000256" key="7">
    <source>
        <dbReference type="HAMAP-Rule" id="MF_00524"/>
    </source>
</evidence>
<comment type="catalytic activity">
    <reaction evidence="7">
        <text>D-glucose + ATP = D-glucose 6-phosphate + ADP + H(+)</text>
        <dbReference type="Rhea" id="RHEA:17825"/>
        <dbReference type="ChEBI" id="CHEBI:4167"/>
        <dbReference type="ChEBI" id="CHEBI:15378"/>
        <dbReference type="ChEBI" id="CHEBI:30616"/>
        <dbReference type="ChEBI" id="CHEBI:61548"/>
        <dbReference type="ChEBI" id="CHEBI:456216"/>
        <dbReference type="EC" id="2.7.1.2"/>
    </reaction>
</comment>
<dbReference type="CDD" id="cd24008">
    <property type="entry name" value="ASKHA_NBD_GLK"/>
    <property type="match status" value="1"/>
</dbReference>
<dbReference type="NCBIfam" id="TIGR00749">
    <property type="entry name" value="glk"/>
    <property type="match status" value="1"/>
</dbReference>
<evidence type="ECO:0000313" key="9">
    <source>
        <dbReference type="EMBL" id="SKA65541.1"/>
    </source>
</evidence>
<keyword evidence="1 7" id="KW-0963">Cytoplasm</keyword>
<dbReference type="HAMAP" id="MF_00524">
    <property type="entry name" value="Glucokinase"/>
    <property type="match status" value="1"/>
</dbReference>
<keyword evidence="6 7" id="KW-0324">Glycolysis</keyword>
<evidence type="ECO:0000256" key="2">
    <source>
        <dbReference type="ARBA" id="ARBA00022679"/>
    </source>
</evidence>
<keyword evidence="5 7" id="KW-0067">ATP-binding</keyword>
<dbReference type="Proteomes" id="UP000242432">
    <property type="component" value="Unassembled WGS sequence"/>
</dbReference>
<evidence type="ECO:0000256" key="5">
    <source>
        <dbReference type="ARBA" id="ARBA00022840"/>
    </source>
</evidence>
<keyword evidence="2 7" id="KW-0808">Transferase</keyword>
<evidence type="ECO:0000256" key="8">
    <source>
        <dbReference type="RuleBase" id="RU004046"/>
    </source>
</evidence>
<dbReference type="InterPro" id="IPR003836">
    <property type="entry name" value="Glucokinase"/>
</dbReference>
<name>A0A1T4VLV0_9GAMM</name>
<dbReference type="RefSeq" id="WP_078929060.1">
    <property type="nucleotide sequence ID" value="NZ_FUXX01000030.1"/>
</dbReference>
<dbReference type="SUPFAM" id="SSF53067">
    <property type="entry name" value="Actin-like ATPase domain"/>
    <property type="match status" value="1"/>
</dbReference>
<protein>
    <recommendedName>
        <fullName evidence="7">Glucokinase</fullName>
        <ecNumber evidence="7">2.7.1.2</ecNumber>
    </recommendedName>
    <alternativeName>
        <fullName evidence="7">Glucose kinase</fullName>
    </alternativeName>
</protein>
<dbReference type="EMBL" id="FUXX01000030">
    <property type="protein sequence ID" value="SKA65541.1"/>
    <property type="molecule type" value="Genomic_DNA"/>
</dbReference>
<dbReference type="PANTHER" id="PTHR47690">
    <property type="entry name" value="GLUCOKINASE"/>
    <property type="match status" value="1"/>
</dbReference>
<sequence length="325" mass="35035">MEQLKGVALVGDVGGTNARLALVNLADGTLSNTKVYSSVDNDSLEKVIIKYREETGAVFDSACIAIATMLNGDHVKMTNNPWEFSISEMKKNLNLEKLIFINDFTAMSMSVTAIKTEDMVQIGGEEIVENAPKAIYGAGTGLGVGYLIYAEGKWIPLPTEGGHVDIAVQSDRDDSVLKVLRKKFDHVSGERLLSGQGLVNTYQAIAELNGHEIRDVVPADVTGGAFAEDPDPDCKETVDLFCKLMGSFGGNLALNILAKGGVYIAGGIVPRFIDYFKKSEFRKEFESKGRFNNALNKIPVYVISQGDAGLLGAGAYVRQELGAKL</sequence>
<accession>A0A1T4VLV0</accession>
<dbReference type="PANTHER" id="PTHR47690:SF1">
    <property type="entry name" value="GLUCOKINASE"/>
    <property type="match status" value="1"/>
</dbReference>
<keyword evidence="4 7" id="KW-0418">Kinase</keyword>
<dbReference type="GO" id="GO:0004340">
    <property type="term" value="F:glucokinase activity"/>
    <property type="evidence" value="ECO:0007669"/>
    <property type="project" value="UniProtKB-UniRule"/>
</dbReference>
<dbReference type="Gene3D" id="3.40.367.20">
    <property type="match status" value="1"/>
</dbReference>
<feature type="binding site" evidence="7">
    <location>
        <begin position="11"/>
        <end position="16"/>
    </location>
    <ligand>
        <name>ATP</name>
        <dbReference type="ChEBI" id="CHEBI:30616"/>
    </ligand>
</feature>
<dbReference type="FunFam" id="3.40.367.20:FF:000002">
    <property type="entry name" value="Glucokinase"/>
    <property type="match status" value="1"/>
</dbReference>
<dbReference type="Gene3D" id="3.30.420.40">
    <property type="match status" value="1"/>
</dbReference>
<comment type="subcellular location">
    <subcellularLocation>
        <location evidence="7">Cytoplasm</location>
    </subcellularLocation>
</comment>
<organism evidence="9 10">
    <name type="scientific">Succinivibrio dextrinosolvens DSM 3072</name>
    <dbReference type="NCBI Taxonomy" id="1123324"/>
    <lineage>
        <taxon>Bacteria</taxon>
        <taxon>Pseudomonadati</taxon>
        <taxon>Pseudomonadota</taxon>
        <taxon>Gammaproteobacteria</taxon>
        <taxon>Aeromonadales</taxon>
        <taxon>Succinivibrionaceae</taxon>
        <taxon>Succinivibrio</taxon>
    </lineage>
</organism>
<dbReference type="GO" id="GO:0005524">
    <property type="term" value="F:ATP binding"/>
    <property type="evidence" value="ECO:0007669"/>
    <property type="project" value="UniProtKB-UniRule"/>
</dbReference>
<evidence type="ECO:0000256" key="3">
    <source>
        <dbReference type="ARBA" id="ARBA00022741"/>
    </source>
</evidence>
<keyword evidence="3 7" id="KW-0547">Nucleotide-binding</keyword>
<dbReference type="GO" id="GO:0006096">
    <property type="term" value="P:glycolytic process"/>
    <property type="evidence" value="ECO:0007669"/>
    <property type="project" value="UniProtKB-UniRule"/>
</dbReference>
<comment type="similarity">
    <text evidence="7 8">Belongs to the bacterial glucokinase family.</text>
</comment>
<dbReference type="GO" id="GO:0005829">
    <property type="term" value="C:cytosol"/>
    <property type="evidence" value="ECO:0007669"/>
    <property type="project" value="TreeGrafter"/>
</dbReference>
<evidence type="ECO:0000256" key="4">
    <source>
        <dbReference type="ARBA" id="ARBA00022777"/>
    </source>
</evidence>
<dbReference type="InterPro" id="IPR050201">
    <property type="entry name" value="Bacterial_glucokinase"/>
</dbReference>
<dbReference type="InterPro" id="IPR043129">
    <property type="entry name" value="ATPase_NBD"/>
</dbReference>